<keyword evidence="2" id="KW-1185">Reference proteome</keyword>
<evidence type="ECO:0000313" key="2">
    <source>
        <dbReference type="Proteomes" id="UP000327493"/>
    </source>
</evidence>
<dbReference type="AlphaFoldDB" id="A0A5J5CKI9"/>
<comment type="caution">
    <text evidence="1">The sequence shown here is derived from an EMBL/GenBank/DDBJ whole genome shotgun (WGS) entry which is preliminary data.</text>
</comment>
<dbReference type="Proteomes" id="UP000327493">
    <property type="component" value="Chromosome 21"/>
</dbReference>
<proteinExistence type="predicted"/>
<accession>A0A5J5CKI9</accession>
<dbReference type="EMBL" id="VOFY01000021">
    <property type="protein sequence ID" value="KAA8581086.1"/>
    <property type="molecule type" value="Genomic_DNA"/>
</dbReference>
<protein>
    <submittedName>
        <fullName evidence="1">Uncharacterized protein</fullName>
    </submittedName>
</protein>
<name>A0A5J5CKI9_9PERO</name>
<reference evidence="1 2" key="1">
    <citation type="submission" date="2019-08" db="EMBL/GenBank/DDBJ databases">
        <title>A chromosome-level genome assembly, high-density linkage maps, and genome scans reveal the genomic architecture of hybrid incompatibilities underlying speciation via character displacement in darters (Percidae: Etheostominae).</title>
        <authorList>
            <person name="Moran R.L."/>
            <person name="Catchen J.M."/>
            <person name="Fuller R.C."/>
        </authorList>
    </citation>
    <scope>NUCLEOTIDE SEQUENCE [LARGE SCALE GENOMIC DNA]</scope>
    <source>
        <strain evidence="1">EspeVRDwgs_2016</strain>
        <tissue evidence="1">Muscle</tissue>
    </source>
</reference>
<sequence>MAEDKVKTCGTNYKIPILYHKFQEKEWTAVLASWPLDGRNFSYFQSNLPHRSLQRRYLSPAQTIYWRLSSTISGN</sequence>
<organism evidence="1 2">
    <name type="scientific">Etheostoma spectabile</name>
    <name type="common">orangethroat darter</name>
    <dbReference type="NCBI Taxonomy" id="54343"/>
    <lineage>
        <taxon>Eukaryota</taxon>
        <taxon>Metazoa</taxon>
        <taxon>Chordata</taxon>
        <taxon>Craniata</taxon>
        <taxon>Vertebrata</taxon>
        <taxon>Euteleostomi</taxon>
        <taxon>Actinopterygii</taxon>
        <taxon>Neopterygii</taxon>
        <taxon>Teleostei</taxon>
        <taxon>Neoteleostei</taxon>
        <taxon>Acanthomorphata</taxon>
        <taxon>Eupercaria</taxon>
        <taxon>Perciformes</taxon>
        <taxon>Percoidei</taxon>
        <taxon>Percidae</taxon>
        <taxon>Etheostomatinae</taxon>
        <taxon>Etheostoma</taxon>
    </lineage>
</organism>
<gene>
    <name evidence="1" type="ORF">FQN60_002667</name>
</gene>
<evidence type="ECO:0000313" key="1">
    <source>
        <dbReference type="EMBL" id="KAA8581086.1"/>
    </source>
</evidence>